<keyword evidence="2" id="KW-0472">Membrane</keyword>
<dbReference type="Proteomes" id="UP000007015">
    <property type="component" value="Chromosome 5"/>
</dbReference>
<dbReference type="EMBL" id="CM000130">
    <property type="protein sequence ID" value="EEC79089.1"/>
    <property type="molecule type" value="Genomic_DNA"/>
</dbReference>
<gene>
    <name evidence="3" type="ORF">OsI_19709</name>
</gene>
<dbReference type="HOGENOM" id="CLU_1017030_0_0_1"/>
<accession>B8AXG6</accession>
<reference evidence="3 4" key="1">
    <citation type="journal article" date="2005" name="PLoS Biol.">
        <title>The genomes of Oryza sativa: a history of duplications.</title>
        <authorList>
            <person name="Yu J."/>
            <person name="Wang J."/>
            <person name="Lin W."/>
            <person name="Li S."/>
            <person name="Li H."/>
            <person name="Zhou J."/>
            <person name="Ni P."/>
            <person name="Dong W."/>
            <person name="Hu S."/>
            <person name="Zeng C."/>
            <person name="Zhang J."/>
            <person name="Zhang Y."/>
            <person name="Li R."/>
            <person name="Xu Z."/>
            <person name="Li S."/>
            <person name="Li X."/>
            <person name="Zheng H."/>
            <person name="Cong L."/>
            <person name="Lin L."/>
            <person name="Yin J."/>
            <person name="Geng J."/>
            <person name="Li G."/>
            <person name="Shi J."/>
            <person name="Liu J."/>
            <person name="Lv H."/>
            <person name="Li J."/>
            <person name="Wang J."/>
            <person name="Deng Y."/>
            <person name="Ran L."/>
            <person name="Shi X."/>
            <person name="Wang X."/>
            <person name="Wu Q."/>
            <person name="Li C."/>
            <person name="Ren X."/>
            <person name="Wang J."/>
            <person name="Wang X."/>
            <person name="Li D."/>
            <person name="Liu D."/>
            <person name="Zhang X."/>
            <person name="Ji Z."/>
            <person name="Zhao W."/>
            <person name="Sun Y."/>
            <person name="Zhang Z."/>
            <person name="Bao J."/>
            <person name="Han Y."/>
            <person name="Dong L."/>
            <person name="Ji J."/>
            <person name="Chen P."/>
            <person name="Wu S."/>
            <person name="Liu J."/>
            <person name="Xiao Y."/>
            <person name="Bu D."/>
            <person name="Tan J."/>
            <person name="Yang L."/>
            <person name="Ye C."/>
            <person name="Zhang J."/>
            <person name="Xu J."/>
            <person name="Zhou Y."/>
            <person name="Yu Y."/>
            <person name="Zhang B."/>
            <person name="Zhuang S."/>
            <person name="Wei H."/>
            <person name="Liu B."/>
            <person name="Lei M."/>
            <person name="Yu H."/>
            <person name="Li Y."/>
            <person name="Xu H."/>
            <person name="Wei S."/>
            <person name="He X."/>
            <person name="Fang L."/>
            <person name="Zhang Z."/>
            <person name="Zhang Y."/>
            <person name="Huang X."/>
            <person name="Su Z."/>
            <person name="Tong W."/>
            <person name="Li J."/>
            <person name="Tong Z."/>
            <person name="Li S."/>
            <person name="Ye J."/>
            <person name="Wang L."/>
            <person name="Fang L."/>
            <person name="Lei T."/>
            <person name="Chen C."/>
            <person name="Chen H."/>
            <person name="Xu Z."/>
            <person name="Li H."/>
            <person name="Huang H."/>
            <person name="Zhang F."/>
            <person name="Xu H."/>
            <person name="Li N."/>
            <person name="Zhao C."/>
            <person name="Li S."/>
            <person name="Dong L."/>
            <person name="Huang Y."/>
            <person name="Li L."/>
            <person name="Xi Y."/>
            <person name="Qi Q."/>
            <person name="Li W."/>
            <person name="Zhang B."/>
            <person name="Hu W."/>
            <person name="Zhang Y."/>
            <person name="Tian X."/>
            <person name="Jiao Y."/>
            <person name="Liang X."/>
            <person name="Jin J."/>
            <person name="Gao L."/>
            <person name="Zheng W."/>
            <person name="Hao B."/>
            <person name="Liu S."/>
            <person name="Wang W."/>
            <person name="Yuan L."/>
            <person name="Cao M."/>
            <person name="McDermott J."/>
            <person name="Samudrala R."/>
            <person name="Wang J."/>
            <person name="Wong G.K."/>
            <person name="Yang H."/>
        </authorList>
    </citation>
    <scope>NUCLEOTIDE SEQUENCE [LARGE SCALE GENOMIC DNA]</scope>
    <source>
        <strain evidence="4">cv. 93-11</strain>
    </source>
</reference>
<name>B8AXG6_ORYSI</name>
<dbReference type="GO" id="GO:0006099">
    <property type="term" value="P:tricarboxylic acid cycle"/>
    <property type="evidence" value="ECO:0007669"/>
    <property type="project" value="InterPro"/>
</dbReference>
<dbReference type="Gramene" id="BGIOSGA018177-TA">
    <property type="protein sequence ID" value="BGIOSGA018177-PA"/>
    <property type="gene ID" value="BGIOSGA018177"/>
</dbReference>
<evidence type="ECO:0000256" key="1">
    <source>
        <dbReference type="SAM" id="MobiDB-lite"/>
    </source>
</evidence>
<dbReference type="STRING" id="39946.B8AXG6"/>
<dbReference type="GO" id="GO:0006121">
    <property type="term" value="P:mitochondrial electron transport, succinate to ubiquinone"/>
    <property type="evidence" value="ECO:0007669"/>
    <property type="project" value="InterPro"/>
</dbReference>
<organism evidence="3 4">
    <name type="scientific">Oryza sativa subsp. indica</name>
    <name type="common">Rice</name>
    <dbReference type="NCBI Taxonomy" id="39946"/>
    <lineage>
        <taxon>Eukaryota</taxon>
        <taxon>Viridiplantae</taxon>
        <taxon>Streptophyta</taxon>
        <taxon>Embryophyta</taxon>
        <taxon>Tracheophyta</taxon>
        <taxon>Spermatophyta</taxon>
        <taxon>Magnoliopsida</taxon>
        <taxon>Liliopsida</taxon>
        <taxon>Poales</taxon>
        <taxon>Poaceae</taxon>
        <taxon>BOP clade</taxon>
        <taxon>Oryzoideae</taxon>
        <taxon>Oryzeae</taxon>
        <taxon>Oryzinae</taxon>
        <taxon>Oryza</taxon>
        <taxon>Oryza sativa</taxon>
    </lineage>
</organism>
<keyword evidence="2" id="KW-1133">Transmembrane helix</keyword>
<evidence type="ECO:0000313" key="3">
    <source>
        <dbReference type="EMBL" id="EEC79089.1"/>
    </source>
</evidence>
<dbReference type="GO" id="GO:0005743">
    <property type="term" value="C:mitochondrial inner membrane"/>
    <property type="evidence" value="ECO:0007669"/>
    <property type="project" value="InterPro"/>
</dbReference>
<keyword evidence="4" id="KW-1185">Reference proteome</keyword>
<sequence>MASRLVARSRRGLALALSRAGAGAPSRPSPPGLGKTLGYEPTSHLHGAQFLPCWFSTIASNGSHMQKAQETCKPVAGMEHSDALKVMEGTSPKVVAFSPLEAAITKPRSSPLTIESSKTPVLHESSAMLLFGGFVTAEMNDQSSLVNTLEFPNNLQYPTTFRKPNSLEIHDTSETSEHFHRGILNSDPAINQPALAVISEVQMYHVSVQPSNAAVENRELKGVLGFGFFTFSLILFFFSLAPAFISSYLILSSPYGWFCKSGPEVLAAMQPQDP</sequence>
<keyword evidence="2" id="KW-0812">Transmembrane</keyword>
<proteinExistence type="predicted"/>
<dbReference type="AlphaFoldDB" id="B8AXG6"/>
<feature type="region of interest" description="Disordered" evidence="1">
    <location>
        <begin position="18"/>
        <end position="39"/>
    </location>
</feature>
<evidence type="ECO:0000256" key="2">
    <source>
        <dbReference type="SAM" id="Phobius"/>
    </source>
</evidence>
<evidence type="ECO:0000313" key="4">
    <source>
        <dbReference type="Proteomes" id="UP000007015"/>
    </source>
</evidence>
<dbReference type="GO" id="GO:0045273">
    <property type="term" value="C:respiratory chain complex II (succinate dehydrogenase)"/>
    <property type="evidence" value="ECO:0007669"/>
    <property type="project" value="InterPro"/>
</dbReference>
<protein>
    <submittedName>
        <fullName evidence="3">Uncharacterized protein</fullName>
    </submittedName>
</protein>
<feature type="transmembrane region" description="Helical" evidence="2">
    <location>
        <begin position="226"/>
        <end position="251"/>
    </location>
</feature>
<dbReference type="PANTHER" id="PTHR36358">
    <property type="entry name" value="SUCCINATE DEHYDROGENASE SUBUNIT 4, MITOCHONDRIAL"/>
    <property type="match status" value="1"/>
</dbReference>
<dbReference type="InterPro" id="IPR044963">
    <property type="entry name" value="SDH4"/>
</dbReference>
<dbReference type="PANTHER" id="PTHR36358:SF1">
    <property type="entry name" value="SUCCINATE DEHYDROGENASE SUBUNIT 4, MITOCHONDRIAL"/>
    <property type="match status" value="1"/>
</dbReference>